<dbReference type="Gene3D" id="2.40.100.10">
    <property type="entry name" value="Cyclophilin-like"/>
    <property type="match status" value="1"/>
</dbReference>
<evidence type="ECO:0000313" key="9">
    <source>
        <dbReference type="EMBL" id="GAV09165.1"/>
    </source>
</evidence>
<dbReference type="InterPro" id="IPR044666">
    <property type="entry name" value="Cyclophilin_A-like"/>
</dbReference>
<comment type="subcellular location">
    <subcellularLocation>
        <location evidence="1">Nucleus</location>
    </subcellularLocation>
</comment>
<dbReference type="Proteomes" id="UP000186922">
    <property type="component" value="Unassembled WGS sequence"/>
</dbReference>
<evidence type="ECO:0000256" key="6">
    <source>
        <dbReference type="ARBA" id="ARBA00046368"/>
    </source>
</evidence>
<evidence type="ECO:0000256" key="3">
    <source>
        <dbReference type="ARBA" id="ARBA00023242"/>
    </source>
</evidence>
<evidence type="ECO:0000259" key="8">
    <source>
        <dbReference type="PROSITE" id="PS50072"/>
    </source>
</evidence>
<dbReference type="InterPro" id="IPR002130">
    <property type="entry name" value="Cyclophilin-type_PPIase_dom"/>
</dbReference>
<dbReference type="PROSITE" id="PS50072">
    <property type="entry name" value="CSA_PPIASE_2"/>
    <property type="match status" value="1"/>
</dbReference>
<evidence type="ECO:0000256" key="5">
    <source>
        <dbReference type="ARBA" id="ARBA00042090"/>
    </source>
</evidence>
<evidence type="ECO:0000256" key="1">
    <source>
        <dbReference type="ARBA" id="ARBA00004123"/>
    </source>
</evidence>
<dbReference type="Pfam" id="PF00160">
    <property type="entry name" value="Pro_isomerase"/>
    <property type="match status" value="1"/>
</dbReference>
<organism evidence="9 10">
    <name type="scientific">Ramazzottius varieornatus</name>
    <name type="common">Water bear</name>
    <name type="synonym">Tardigrade</name>
    <dbReference type="NCBI Taxonomy" id="947166"/>
    <lineage>
        <taxon>Eukaryota</taxon>
        <taxon>Metazoa</taxon>
        <taxon>Ecdysozoa</taxon>
        <taxon>Tardigrada</taxon>
        <taxon>Eutardigrada</taxon>
        <taxon>Parachela</taxon>
        <taxon>Hypsibioidea</taxon>
        <taxon>Ramazzottiidae</taxon>
        <taxon>Ramazzottius</taxon>
    </lineage>
</organism>
<comment type="subunit">
    <text evidence="6">Part of the activated spliceosome B/catalytic step 1 spliceosome, one of the forms of the spliceosome which has a well-formed active site but still cannot catalyze the branching reaction and is composed at least of 52 proteins, the U2, U5 and U6 snRNAs and the pre-mRNA. Recruited during early steps of activated spliceosome B maturation, it is probably one of the first proteins released from this complex as he matures to the spliceosome C complex. Component of the minor spliceosome, which splices U12-type introns.</text>
</comment>
<accession>A0A1D1W6Z0</accession>
<keyword evidence="3" id="KW-0539">Nucleus</keyword>
<proteinExistence type="inferred from homology"/>
<dbReference type="InterPro" id="IPR029000">
    <property type="entry name" value="Cyclophilin-like_dom_sf"/>
</dbReference>
<dbReference type="STRING" id="947166.A0A1D1W6Z0"/>
<feature type="compositionally biased region" description="Basic and acidic residues" evidence="7">
    <location>
        <begin position="451"/>
        <end position="467"/>
    </location>
</feature>
<feature type="region of interest" description="Disordered" evidence="7">
    <location>
        <begin position="432"/>
        <end position="467"/>
    </location>
</feature>
<dbReference type="SUPFAM" id="SSF50891">
    <property type="entry name" value="Cyclophilin-like"/>
    <property type="match status" value="1"/>
</dbReference>
<dbReference type="PRINTS" id="PR00153">
    <property type="entry name" value="CSAPPISMRASE"/>
</dbReference>
<sequence>MSNIYIQEPPTNGKVIMYTTVGDIEIELWSKETPLACRNFVQLCLEGYYNQTIFHRLAPNFVVQGGDPSGTGFGGESIYGEPFRNEPHSRLRFMRRGLLATANNGDNHSNGSQFFFTLDATPDLQNKHTIFGKAVGTTLFNMLKLGESEIDANERPVYLNKILKTEVVINPFDDIVPRSFASDKPAEAPVDSKAKATKNFGLLSFGEEAEEEEEETEATISEFRTVSKSLHDVVDDPKMSSQSVLSEPIEESTSDELQSVQQRLRKAEAERLDELEAEDAQREATKNATSNSRVDTLRQQALQLQKELTRTKVKDIPLEARTVKAVDAAVVDYKKGMEIYESRRRKAKNKEGDKRDDREATTLAKLKAFQSTLHAVRIDGEESPAVQSQLAADSEGLEEAEEDITGLNWMKGRLSFEAENYKLAKDASTKADDWYELYDPRNPLNKRKREAAKDGGKPKSRRNDEKA</sequence>
<gene>
    <name evidence="9" type="primary">RvY_18757</name>
    <name evidence="9" type="synonym">RvY_18757.1</name>
    <name evidence="9" type="ORF">RvY_18757-1</name>
</gene>
<feature type="region of interest" description="Disordered" evidence="7">
    <location>
        <begin position="271"/>
        <end position="294"/>
    </location>
</feature>
<dbReference type="GO" id="GO:0071013">
    <property type="term" value="C:catalytic step 2 spliceosome"/>
    <property type="evidence" value="ECO:0007669"/>
    <property type="project" value="TreeGrafter"/>
</dbReference>
<evidence type="ECO:0000256" key="2">
    <source>
        <dbReference type="ARBA" id="ARBA00007365"/>
    </source>
</evidence>
<reference evidence="9 10" key="1">
    <citation type="journal article" date="2016" name="Nat. Commun.">
        <title>Extremotolerant tardigrade genome and improved radiotolerance of human cultured cells by tardigrade-unique protein.</title>
        <authorList>
            <person name="Hashimoto T."/>
            <person name="Horikawa D.D."/>
            <person name="Saito Y."/>
            <person name="Kuwahara H."/>
            <person name="Kozuka-Hata H."/>
            <person name="Shin-I T."/>
            <person name="Minakuchi Y."/>
            <person name="Ohishi K."/>
            <person name="Motoyama A."/>
            <person name="Aizu T."/>
            <person name="Enomoto A."/>
            <person name="Kondo K."/>
            <person name="Tanaka S."/>
            <person name="Hara Y."/>
            <person name="Koshikawa S."/>
            <person name="Sagara H."/>
            <person name="Miura T."/>
            <person name="Yokobori S."/>
            <person name="Miyagawa K."/>
            <person name="Suzuki Y."/>
            <person name="Kubo T."/>
            <person name="Oyama M."/>
            <person name="Kohara Y."/>
            <person name="Fujiyama A."/>
            <person name="Arakawa K."/>
            <person name="Katayama T."/>
            <person name="Toyoda A."/>
            <person name="Kunieda T."/>
        </authorList>
    </citation>
    <scope>NUCLEOTIDE SEQUENCE [LARGE SCALE GENOMIC DNA]</scope>
    <source>
        <strain evidence="9 10">YOKOZUNA-1</strain>
    </source>
</reference>
<evidence type="ECO:0000313" key="10">
    <source>
        <dbReference type="Proteomes" id="UP000186922"/>
    </source>
</evidence>
<dbReference type="PANTHER" id="PTHR45625:SF6">
    <property type="entry name" value="SPLICEOSOME-ASSOCIATED PROTEIN CWC27 HOMOLOG"/>
    <property type="match status" value="1"/>
</dbReference>
<evidence type="ECO:0000256" key="4">
    <source>
        <dbReference type="ARBA" id="ARBA00040027"/>
    </source>
</evidence>
<name>A0A1D1W6Z0_RAMVA</name>
<dbReference type="GO" id="GO:0003755">
    <property type="term" value="F:peptidyl-prolyl cis-trans isomerase activity"/>
    <property type="evidence" value="ECO:0007669"/>
    <property type="project" value="InterPro"/>
</dbReference>
<comment type="caution">
    <text evidence="9">The sequence shown here is derived from an EMBL/GenBank/DDBJ whole genome shotgun (WGS) entry which is preliminary data.</text>
</comment>
<dbReference type="FunFam" id="2.40.100.10:FF:000007">
    <property type="entry name" value="Peptidyl-prolyl cis-trans isomerase CWC27 homolog"/>
    <property type="match status" value="1"/>
</dbReference>
<evidence type="ECO:0000256" key="7">
    <source>
        <dbReference type="SAM" id="MobiDB-lite"/>
    </source>
</evidence>
<feature type="compositionally biased region" description="Basic and acidic residues" evidence="7">
    <location>
        <begin position="271"/>
        <end position="285"/>
    </location>
</feature>
<comment type="similarity">
    <text evidence="2">Belongs to the cyclophilin-type PPIase family.</text>
</comment>
<feature type="region of interest" description="Disordered" evidence="7">
    <location>
        <begin position="231"/>
        <end position="257"/>
    </location>
</feature>
<dbReference type="CDD" id="cd01925">
    <property type="entry name" value="cyclophilin_CeCYP16-like"/>
    <property type="match status" value="1"/>
</dbReference>
<feature type="domain" description="PPIase cyclophilin-type" evidence="8">
    <location>
        <begin position="19"/>
        <end position="167"/>
    </location>
</feature>
<dbReference type="OrthoDB" id="442970at2759"/>
<dbReference type="PANTHER" id="PTHR45625">
    <property type="entry name" value="PEPTIDYL-PROLYL CIS-TRANS ISOMERASE-RELATED"/>
    <property type="match status" value="1"/>
</dbReference>
<keyword evidence="10" id="KW-1185">Reference proteome</keyword>
<dbReference type="EMBL" id="BDGG01000021">
    <property type="protein sequence ID" value="GAV09165.1"/>
    <property type="molecule type" value="Genomic_DNA"/>
</dbReference>
<protein>
    <recommendedName>
        <fullName evidence="4">Spliceosome-associated protein CWC27 homolog</fullName>
    </recommendedName>
    <alternativeName>
        <fullName evidence="5">Probable inactive peptidyl-prolyl cis-trans isomerase CWC27 homolog</fullName>
    </alternativeName>
</protein>
<dbReference type="AlphaFoldDB" id="A0A1D1W6Z0"/>